<evidence type="ECO:0000313" key="2">
    <source>
        <dbReference type="Proteomes" id="UP000265520"/>
    </source>
</evidence>
<dbReference type="AlphaFoldDB" id="A0A392U709"/>
<reference evidence="1 2" key="1">
    <citation type="journal article" date="2018" name="Front. Plant Sci.">
        <title>Red Clover (Trifolium pratense) and Zigzag Clover (T. medium) - A Picture of Genomic Similarities and Differences.</title>
        <authorList>
            <person name="Dluhosova J."/>
            <person name="Istvanek J."/>
            <person name="Nedelnik J."/>
            <person name="Repkova J."/>
        </authorList>
    </citation>
    <scope>NUCLEOTIDE SEQUENCE [LARGE SCALE GENOMIC DNA]</scope>
    <source>
        <strain evidence="2">cv. 10/8</strain>
        <tissue evidence="1">Leaf</tissue>
    </source>
</reference>
<keyword evidence="2" id="KW-1185">Reference proteome</keyword>
<organism evidence="1 2">
    <name type="scientific">Trifolium medium</name>
    <dbReference type="NCBI Taxonomy" id="97028"/>
    <lineage>
        <taxon>Eukaryota</taxon>
        <taxon>Viridiplantae</taxon>
        <taxon>Streptophyta</taxon>
        <taxon>Embryophyta</taxon>
        <taxon>Tracheophyta</taxon>
        <taxon>Spermatophyta</taxon>
        <taxon>Magnoliopsida</taxon>
        <taxon>eudicotyledons</taxon>
        <taxon>Gunneridae</taxon>
        <taxon>Pentapetalae</taxon>
        <taxon>rosids</taxon>
        <taxon>fabids</taxon>
        <taxon>Fabales</taxon>
        <taxon>Fabaceae</taxon>
        <taxon>Papilionoideae</taxon>
        <taxon>50 kb inversion clade</taxon>
        <taxon>NPAAA clade</taxon>
        <taxon>Hologalegina</taxon>
        <taxon>IRL clade</taxon>
        <taxon>Trifolieae</taxon>
        <taxon>Trifolium</taxon>
    </lineage>
</organism>
<proteinExistence type="predicted"/>
<sequence length="53" mass="5953">MEEVQPPPPPRRTLGDYGRQVNGGQELRGFQPANLVAFDIRSSVLKALKENKF</sequence>
<dbReference type="EMBL" id="LXQA010752876">
    <property type="protein sequence ID" value="MCI69273.1"/>
    <property type="molecule type" value="Genomic_DNA"/>
</dbReference>
<protein>
    <submittedName>
        <fullName evidence="1">Uncharacterized protein</fullName>
    </submittedName>
</protein>
<comment type="caution">
    <text evidence="1">The sequence shown here is derived from an EMBL/GenBank/DDBJ whole genome shotgun (WGS) entry which is preliminary data.</text>
</comment>
<dbReference type="Proteomes" id="UP000265520">
    <property type="component" value="Unassembled WGS sequence"/>
</dbReference>
<evidence type="ECO:0000313" key="1">
    <source>
        <dbReference type="EMBL" id="MCI69273.1"/>
    </source>
</evidence>
<feature type="non-terminal residue" evidence="1">
    <location>
        <position position="53"/>
    </location>
</feature>
<name>A0A392U709_9FABA</name>
<accession>A0A392U709</accession>